<dbReference type="EnsemblMetazoa" id="XM_022815184">
    <property type="protein sequence ID" value="XP_022670919"/>
    <property type="gene ID" value="LOC111254388"/>
</dbReference>
<proteinExistence type="predicted"/>
<dbReference type="RefSeq" id="XP_022670919.1">
    <property type="nucleotide sequence ID" value="XM_022815184.1"/>
</dbReference>
<dbReference type="CTD" id="80145"/>
<dbReference type="GO" id="GO:0006397">
    <property type="term" value="P:mRNA processing"/>
    <property type="evidence" value="ECO:0007669"/>
    <property type="project" value="InterPro"/>
</dbReference>
<sequence length="290" mass="32685">MKLFVESFSSTVREWAMIDALYSSFNSVQMECMRMDLFCSCKVLNNNARHQRKRLQLELLMRSFVKWAAQEEGEEDQCSTSLTALENAVDGCLKSMIKSHKVLAMNEAELAQYNELYAQIGDEIRRTGEEIAIGKKQLATARQIRANKEHYNAMAAVIAKEKDRTETTRELERAERGMVELQSRREALARRIEQHHRQFQVLLTAVQQLQQLNNSGGNDELAKSDDILQADDDADDDVALLEEGEMEEGLDTPSHASHTVGIGLDGRGVEMSGEDTQDTLEGSVVTMHTD</sequence>
<dbReference type="InParanoid" id="A0A7M7MJE8"/>
<dbReference type="RefSeq" id="XP_022670898.1">
    <property type="nucleotide sequence ID" value="XM_022815163.1"/>
</dbReference>
<dbReference type="RefSeq" id="XP_022670938.1">
    <property type="nucleotide sequence ID" value="XM_022815203.1"/>
</dbReference>
<evidence type="ECO:0000256" key="4">
    <source>
        <dbReference type="SAM" id="MobiDB-lite"/>
    </source>
</evidence>
<feature type="region of interest" description="Disordered" evidence="4">
    <location>
        <begin position="246"/>
        <end position="290"/>
    </location>
</feature>
<dbReference type="AlphaFoldDB" id="A0A7M7MJE8"/>
<name>A0A7M7MJE8_VARDE</name>
<dbReference type="InterPro" id="IPR008501">
    <property type="entry name" value="THOC7/Mft1"/>
</dbReference>
<dbReference type="EnsemblMetazoa" id="XM_022815194">
    <property type="protein sequence ID" value="XP_022670929"/>
    <property type="gene ID" value="LOC111254388"/>
</dbReference>
<evidence type="ECO:0000256" key="1">
    <source>
        <dbReference type="ARBA" id="ARBA00004123"/>
    </source>
</evidence>
<dbReference type="GO" id="GO:0000445">
    <property type="term" value="C:THO complex part of transcription export complex"/>
    <property type="evidence" value="ECO:0007669"/>
    <property type="project" value="InterPro"/>
</dbReference>
<dbReference type="EnsemblMetazoa" id="XM_022815163">
    <property type="protein sequence ID" value="XP_022670898"/>
    <property type="gene ID" value="LOC111254388"/>
</dbReference>
<dbReference type="RefSeq" id="XP_022670949.1">
    <property type="nucleotide sequence ID" value="XM_022815214.1"/>
</dbReference>
<dbReference type="GeneID" id="111254388"/>
<dbReference type="Proteomes" id="UP000594260">
    <property type="component" value="Unplaced"/>
</dbReference>
<evidence type="ECO:0000256" key="2">
    <source>
        <dbReference type="ARBA" id="ARBA00023242"/>
    </source>
</evidence>
<keyword evidence="3" id="KW-0175">Coiled coil</keyword>
<dbReference type="EnsemblMetazoa" id="XM_022815203">
    <property type="protein sequence ID" value="XP_022670938"/>
    <property type="gene ID" value="LOC111254388"/>
</dbReference>
<reference evidence="5" key="1">
    <citation type="submission" date="2021-01" db="UniProtKB">
        <authorList>
            <consortium name="EnsemblMetazoa"/>
        </authorList>
    </citation>
    <scope>IDENTIFICATION</scope>
</reference>
<dbReference type="Pfam" id="PF05615">
    <property type="entry name" value="THOC7"/>
    <property type="match status" value="1"/>
</dbReference>
<dbReference type="EnsemblMetazoa" id="XM_022815214">
    <property type="protein sequence ID" value="XP_022670949"/>
    <property type="gene ID" value="LOC111254388"/>
</dbReference>
<evidence type="ECO:0000313" key="5">
    <source>
        <dbReference type="EnsemblMetazoa" id="XP_022670929"/>
    </source>
</evidence>
<evidence type="ECO:0000256" key="3">
    <source>
        <dbReference type="SAM" id="Coils"/>
    </source>
</evidence>
<dbReference type="FunCoup" id="A0A7M7MJE8">
    <property type="interactions" value="1127"/>
</dbReference>
<dbReference type="EnsemblMetazoa" id="XM_022815173">
    <property type="protein sequence ID" value="XP_022670908"/>
    <property type="gene ID" value="LOC111254388"/>
</dbReference>
<dbReference type="KEGG" id="vde:111254388"/>
<dbReference type="RefSeq" id="XP_022670929.1">
    <property type="nucleotide sequence ID" value="XM_022815194.1"/>
</dbReference>
<evidence type="ECO:0000313" key="6">
    <source>
        <dbReference type="Proteomes" id="UP000594260"/>
    </source>
</evidence>
<dbReference type="RefSeq" id="XP_022670908.1">
    <property type="nucleotide sequence ID" value="XM_022815173.1"/>
</dbReference>
<feature type="coiled-coil region" evidence="3">
    <location>
        <begin position="164"/>
        <end position="198"/>
    </location>
</feature>
<accession>A0A7M7MJE8</accession>
<protein>
    <submittedName>
        <fullName evidence="5">Uncharacterized protein</fullName>
    </submittedName>
</protein>
<dbReference type="OrthoDB" id="205166at2759"/>
<organism evidence="5 6">
    <name type="scientific">Varroa destructor</name>
    <name type="common">Honeybee mite</name>
    <dbReference type="NCBI Taxonomy" id="109461"/>
    <lineage>
        <taxon>Eukaryota</taxon>
        <taxon>Metazoa</taxon>
        <taxon>Ecdysozoa</taxon>
        <taxon>Arthropoda</taxon>
        <taxon>Chelicerata</taxon>
        <taxon>Arachnida</taxon>
        <taxon>Acari</taxon>
        <taxon>Parasitiformes</taxon>
        <taxon>Mesostigmata</taxon>
        <taxon>Gamasina</taxon>
        <taxon>Dermanyssoidea</taxon>
        <taxon>Varroidae</taxon>
        <taxon>Varroa</taxon>
    </lineage>
</organism>
<comment type="subcellular location">
    <subcellularLocation>
        <location evidence="1">Nucleus</location>
    </subcellularLocation>
</comment>
<keyword evidence="6" id="KW-1185">Reference proteome</keyword>
<keyword evidence="2" id="KW-0539">Nucleus</keyword>